<evidence type="ECO:0000256" key="8">
    <source>
        <dbReference type="ARBA" id="ARBA00055682"/>
    </source>
</evidence>
<evidence type="ECO:0000256" key="2">
    <source>
        <dbReference type="ARBA" id="ARBA00022490"/>
    </source>
</evidence>
<dbReference type="PANTHER" id="PTHR21231">
    <property type="entry name" value="XPA-BINDING PROTEIN 1-RELATED"/>
    <property type="match status" value="1"/>
</dbReference>
<dbReference type="AlphaFoldDB" id="I0Z4U1"/>
<dbReference type="OrthoDB" id="243313at2759"/>
<keyword evidence="4 9" id="KW-0378">Hydrolase</keyword>
<keyword evidence="3 9" id="KW-0547">Nucleotide-binding</keyword>
<accession>I0Z4U1</accession>
<keyword evidence="6 9" id="KW-0342">GTP-binding</keyword>
<dbReference type="GO" id="GO:0005525">
    <property type="term" value="F:GTP binding"/>
    <property type="evidence" value="ECO:0007669"/>
    <property type="project" value="UniProtKB-KW"/>
</dbReference>
<protein>
    <recommendedName>
        <fullName evidence="9">GPN-loop GTPase</fullName>
        <ecNumber evidence="9">3.6.5.-</ecNumber>
    </recommendedName>
</protein>
<dbReference type="EC" id="3.6.5.-" evidence="9"/>
<dbReference type="GO" id="GO:0005634">
    <property type="term" value="C:nucleus"/>
    <property type="evidence" value="ECO:0007669"/>
    <property type="project" value="UniProtKB-SubCell"/>
</dbReference>
<reference evidence="11 12" key="1">
    <citation type="journal article" date="2012" name="Genome Biol.">
        <title>The genome of the polar eukaryotic microalga coccomyxa subellipsoidea reveals traits of cold adaptation.</title>
        <authorList>
            <person name="Blanc G."/>
            <person name="Agarkova I."/>
            <person name="Grimwood J."/>
            <person name="Kuo A."/>
            <person name="Brueggeman A."/>
            <person name="Dunigan D."/>
            <person name="Gurnon J."/>
            <person name="Ladunga I."/>
            <person name="Lindquist E."/>
            <person name="Lucas S."/>
            <person name="Pangilinan J."/>
            <person name="Proschold T."/>
            <person name="Salamov A."/>
            <person name="Schmutz J."/>
            <person name="Weeks D."/>
            <person name="Yamada T."/>
            <person name="Claverie J.M."/>
            <person name="Grigoriev I."/>
            <person name="Van Etten J."/>
            <person name="Lomsadze A."/>
            <person name="Borodovsky M."/>
        </authorList>
    </citation>
    <scope>NUCLEOTIDE SEQUENCE [LARGE SCALE GENOMIC DNA]</scope>
    <source>
        <strain evidence="11 12">C-169</strain>
    </source>
</reference>
<comment type="subcellular location">
    <subcellularLocation>
        <location evidence="9">Cytoplasm</location>
    </subcellularLocation>
    <subcellularLocation>
        <location evidence="9">Nucleus</location>
    </subcellularLocation>
</comment>
<dbReference type="STRING" id="574566.I0Z4U1"/>
<dbReference type="CDD" id="cd17870">
    <property type="entry name" value="GPN1"/>
    <property type="match status" value="1"/>
</dbReference>
<dbReference type="FunFam" id="3.40.50.300:FF:000888">
    <property type="entry name" value="GPN-loop GTPase 1"/>
    <property type="match status" value="1"/>
</dbReference>
<dbReference type="EMBL" id="AGSI01000003">
    <property type="protein sequence ID" value="EIE25660.1"/>
    <property type="molecule type" value="Genomic_DNA"/>
</dbReference>
<feature type="compositionally biased region" description="Polar residues" evidence="10">
    <location>
        <begin position="274"/>
        <end position="286"/>
    </location>
</feature>
<evidence type="ECO:0000256" key="10">
    <source>
        <dbReference type="SAM" id="MobiDB-lite"/>
    </source>
</evidence>
<keyword evidence="2 9" id="KW-0963">Cytoplasm</keyword>
<comment type="caution">
    <text evidence="11">The sequence shown here is derived from an EMBL/GenBank/DDBJ whole genome shotgun (WGS) entry which is preliminary data.</text>
</comment>
<dbReference type="PANTHER" id="PTHR21231:SF8">
    <property type="entry name" value="GPN-LOOP GTPASE 1"/>
    <property type="match status" value="1"/>
</dbReference>
<dbReference type="GO" id="GO:0003924">
    <property type="term" value="F:GTPase activity"/>
    <property type="evidence" value="ECO:0007669"/>
    <property type="project" value="InterPro"/>
</dbReference>
<sequence length="286" mass="31986">MAGSGKTTLLQRISAHLSASGKPGYIMNLDPAVSEVPYGANIDIRDTVNYKNVMKQYNLGPNGGILTSLNLFATRFDQVITLCEKKRTPQPEYIVADTPGQIEIFTWSASGAIITEAFASSFPTVIAFVIDTPRCAAPQTFMTNMLQACSILYKTKLPLLLVFNKVDVASHEFAVEWMRDYDAFSEALQKDTTYAATLSRSLSLVLEEFYENLESVGVSAATGEGMDQFFEKVQACRKEYEQQYLPELQRRQREKHETEVRRQAAELEKLKLDTQPQQQQGSAAEP</sequence>
<dbReference type="Pfam" id="PF03029">
    <property type="entry name" value="ATP_bind_1"/>
    <property type="match status" value="1"/>
</dbReference>
<dbReference type="KEGG" id="csl:COCSUDRAFT_35337"/>
<evidence type="ECO:0000313" key="12">
    <source>
        <dbReference type="Proteomes" id="UP000007264"/>
    </source>
</evidence>
<dbReference type="InterPro" id="IPR027417">
    <property type="entry name" value="P-loop_NTPase"/>
</dbReference>
<evidence type="ECO:0000256" key="3">
    <source>
        <dbReference type="ARBA" id="ARBA00022741"/>
    </source>
</evidence>
<evidence type="ECO:0000313" key="11">
    <source>
        <dbReference type="EMBL" id="EIE25660.1"/>
    </source>
</evidence>
<dbReference type="InterPro" id="IPR030230">
    <property type="entry name" value="Gpn1/Npa3/XAB1"/>
</dbReference>
<comment type="function">
    <text evidence="8 9">Small GTPase required for proper nuclear import of RNA polymerase II (RNAPII). May act at an RNAP assembly step prior to nuclear import.</text>
</comment>
<feature type="compositionally biased region" description="Basic and acidic residues" evidence="10">
    <location>
        <begin position="248"/>
        <end position="272"/>
    </location>
</feature>
<dbReference type="RefSeq" id="XP_005650204.1">
    <property type="nucleotide sequence ID" value="XM_005650147.1"/>
</dbReference>
<organism evidence="11 12">
    <name type="scientific">Coccomyxa subellipsoidea (strain C-169)</name>
    <name type="common">Green microalga</name>
    <dbReference type="NCBI Taxonomy" id="574566"/>
    <lineage>
        <taxon>Eukaryota</taxon>
        <taxon>Viridiplantae</taxon>
        <taxon>Chlorophyta</taxon>
        <taxon>core chlorophytes</taxon>
        <taxon>Trebouxiophyceae</taxon>
        <taxon>Trebouxiophyceae incertae sedis</taxon>
        <taxon>Coccomyxaceae</taxon>
        <taxon>Coccomyxa</taxon>
        <taxon>Coccomyxa subellipsoidea</taxon>
    </lineage>
</organism>
<keyword evidence="5" id="KW-0175">Coiled coil</keyword>
<name>I0Z4U1_COCSC</name>
<dbReference type="GeneID" id="17043664"/>
<evidence type="ECO:0000256" key="6">
    <source>
        <dbReference type="ARBA" id="ARBA00023134"/>
    </source>
</evidence>
<gene>
    <name evidence="11" type="ORF">COCSUDRAFT_35337</name>
</gene>
<comment type="subunit">
    <text evidence="9">Binds to RNA polymerase II.</text>
</comment>
<evidence type="ECO:0000256" key="5">
    <source>
        <dbReference type="ARBA" id="ARBA00023054"/>
    </source>
</evidence>
<dbReference type="SUPFAM" id="SSF52540">
    <property type="entry name" value="P-loop containing nucleoside triphosphate hydrolases"/>
    <property type="match status" value="1"/>
</dbReference>
<comment type="similarity">
    <text evidence="1 9">Belongs to the GPN-loop GTPase family.</text>
</comment>
<dbReference type="Gene3D" id="3.40.50.300">
    <property type="entry name" value="P-loop containing nucleotide triphosphate hydrolases"/>
    <property type="match status" value="1"/>
</dbReference>
<proteinExistence type="inferred from homology"/>
<keyword evidence="12" id="KW-1185">Reference proteome</keyword>
<dbReference type="eggNOG" id="KOG1532">
    <property type="taxonomic scope" value="Eukaryota"/>
</dbReference>
<dbReference type="InterPro" id="IPR004130">
    <property type="entry name" value="Gpn"/>
</dbReference>
<dbReference type="Proteomes" id="UP000007264">
    <property type="component" value="Unassembled WGS sequence"/>
</dbReference>
<dbReference type="GO" id="GO:0005737">
    <property type="term" value="C:cytoplasm"/>
    <property type="evidence" value="ECO:0007669"/>
    <property type="project" value="UniProtKB-SubCell"/>
</dbReference>
<evidence type="ECO:0000256" key="4">
    <source>
        <dbReference type="ARBA" id="ARBA00022801"/>
    </source>
</evidence>
<evidence type="ECO:0000256" key="9">
    <source>
        <dbReference type="RuleBase" id="RU365059"/>
    </source>
</evidence>
<evidence type="ECO:0000256" key="7">
    <source>
        <dbReference type="ARBA" id="ARBA00023242"/>
    </source>
</evidence>
<keyword evidence="7" id="KW-0539">Nucleus</keyword>
<evidence type="ECO:0000256" key="1">
    <source>
        <dbReference type="ARBA" id="ARBA00005290"/>
    </source>
</evidence>
<feature type="region of interest" description="Disordered" evidence="10">
    <location>
        <begin position="247"/>
        <end position="286"/>
    </location>
</feature>